<name>A0A840SMT3_9RHOB</name>
<accession>A0A840SMT3</accession>
<protein>
    <recommendedName>
        <fullName evidence="2">UPF0235 protein HNP73_000562</fullName>
    </recommendedName>
</protein>
<dbReference type="InterPro" id="IPR003746">
    <property type="entry name" value="DUF167"/>
</dbReference>
<dbReference type="AlphaFoldDB" id="A0A840SMT3"/>
<dbReference type="SUPFAM" id="SSF69786">
    <property type="entry name" value="YggU-like"/>
    <property type="match status" value="1"/>
</dbReference>
<dbReference type="Proteomes" id="UP000549457">
    <property type="component" value="Unassembled WGS sequence"/>
</dbReference>
<evidence type="ECO:0000256" key="1">
    <source>
        <dbReference type="ARBA" id="ARBA00010364"/>
    </source>
</evidence>
<dbReference type="PANTHER" id="PTHR13420:SF7">
    <property type="entry name" value="UPF0235 PROTEIN C15ORF40"/>
    <property type="match status" value="1"/>
</dbReference>
<evidence type="ECO:0000313" key="4">
    <source>
        <dbReference type="Proteomes" id="UP000549457"/>
    </source>
</evidence>
<dbReference type="HAMAP" id="MF_00634">
    <property type="entry name" value="UPF0235"/>
    <property type="match status" value="1"/>
</dbReference>
<dbReference type="Pfam" id="PF02594">
    <property type="entry name" value="DUF167"/>
    <property type="match status" value="1"/>
</dbReference>
<organism evidence="3 4">
    <name type="scientific">Amaricoccus macauensis</name>
    <dbReference type="NCBI Taxonomy" id="57001"/>
    <lineage>
        <taxon>Bacteria</taxon>
        <taxon>Pseudomonadati</taxon>
        <taxon>Pseudomonadota</taxon>
        <taxon>Alphaproteobacteria</taxon>
        <taxon>Rhodobacterales</taxon>
        <taxon>Paracoccaceae</taxon>
        <taxon>Amaricoccus</taxon>
    </lineage>
</organism>
<sequence length="102" mass="10459">MSDGLPWRETSDGVELAVRLTPRGGAAKVEGIADWDGHPVLKVRVAAPPVEGAANDALVAFLAKSLAVPRSAVTLIAGERARVKRLRVAGDGLAARLAALAG</sequence>
<evidence type="ECO:0000313" key="3">
    <source>
        <dbReference type="EMBL" id="MBB5220641.1"/>
    </source>
</evidence>
<reference evidence="3 4" key="1">
    <citation type="submission" date="2020-08" db="EMBL/GenBank/DDBJ databases">
        <title>Genomic Encyclopedia of Type Strains, Phase IV (KMG-IV): sequencing the most valuable type-strain genomes for metagenomic binning, comparative biology and taxonomic classification.</title>
        <authorList>
            <person name="Goeker M."/>
        </authorList>
    </citation>
    <scope>NUCLEOTIDE SEQUENCE [LARGE SCALE GENOMIC DNA]</scope>
    <source>
        <strain evidence="3 4">DSM 101730</strain>
    </source>
</reference>
<dbReference type="PANTHER" id="PTHR13420">
    <property type="entry name" value="UPF0235 PROTEIN C15ORF40"/>
    <property type="match status" value="1"/>
</dbReference>
<comment type="caution">
    <text evidence="3">The sequence shown here is derived from an EMBL/GenBank/DDBJ whole genome shotgun (WGS) entry which is preliminary data.</text>
</comment>
<dbReference type="NCBIfam" id="TIGR00251">
    <property type="entry name" value="DUF167 family protein"/>
    <property type="match status" value="1"/>
</dbReference>
<dbReference type="Gene3D" id="3.30.1200.10">
    <property type="entry name" value="YggU-like"/>
    <property type="match status" value="1"/>
</dbReference>
<gene>
    <name evidence="3" type="ORF">HNP73_000562</name>
</gene>
<dbReference type="EMBL" id="JACHFM010000001">
    <property type="protein sequence ID" value="MBB5220641.1"/>
    <property type="molecule type" value="Genomic_DNA"/>
</dbReference>
<comment type="similarity">
    <text evidence="1 2">Belongs to the UPF0235 family.</text>
</comment>
<dbReference type="SMART" id="SM01152">
    <property type="entry name" value="DUF167"/>
    <property type="match status" value="1"/>
</dbReference>
<evidence type="ECO:0000256" key="2">
    <source>
        <dbReference type="HAMAP-Rule" id="MF_00634"/>
    </source>
</evidence>
<dbReference type="RefSeq" id="WP_184146885.1">
    <property type="nucleotide sequence ID" value="NZ_JACHFM010000001.1"/>
</dbReference>
<dbReference type="GO" id="GO:0005737">
    <property type="term" value="C:cytoplasm"/>
    <property type="evidence" value="ECO:0007669"/>
    <property type="project" value="TreeGrafter"/>
</dbReference>
<keyword evidence="4" id="KW-1185">Reference proteome</keyword>
<dbReference type="InterPro" id="IPR036591">
    <property type="entry name" value="YggU-like_sf"/>
</dbReference>
<proteinExistence type="inferred from homology"/>